<gene>
    <name evidence="1" type="ORF">MRB53_027174</name>
</gene>
<reference evidence="1 2" key="1">
    <citation type="journal article" date="2022" name="Hortic Res">
        <title>A haplotype resolved chromosomal level avocado genome allows analysis of novel avocado genes.</title>
        <authorList>
            <person name="Nath O."/>
            <person name="Fletcher S.J."/>
            <person name="Hayward A."/>
            <person name="Shaw L.M."/>
            <person name="Masouleh A.K."/>
            <person name="Furtado A."/>
            <person name="Henry R.J."/>
            <person name="Mitter N."/>
        </authorList>
    </citation>
    <scope>NUCLEOTIDE SEQUENCE [LARGE SCALE GENOMIC DNA]</scope>
    <source>
        <strain evidence="2">cv. Hass</strain>
    </source>
</reference>
<evidence type="ECO:0000313" key="2">
    <source>
        <dbReference type="Proteomes" id="UP001234297"/>
    </source>
</evidence>
<sequence length="79" mass="8379">MPVASALSFPLPLRSLRSPSLSLSLQFLLSIFLSLSAAALAFPFSDVPAPTLPSARCSLKSTLCSRSMSKRSRAAHGRC</sequence>
<protein>
    <submittedName>
        <fullName evidence="1">Uncharacterized protein</fullName>
    </submittedName>
</protein>
<dbReference type="Proteomes" id="UP001234297">
    <property type="component" value="Chromosome 8"/>
</dbReference>
<name>A0ACC2LL01_PERAE</name>
<dbReference type="EMBL" id="CM056816">
    <property type="protein sequence ID" value="KAJ8633838.1"/>
    <property type="molecule type" value="Genomic_DNA"/>
</dbReference>
<evidence type="ECO:0000313" key="1">
    <source>
        <dbReference type="EMBL" id="KAJ8633838.1"/>
    </source>
</evidence>
<comment type="caution">
    <text evidence="1">The sequence shown here is derived from an EMBL/GenBank/DDBJ whole genome shotgun (WGS) entry which is preliminary data.</text>
</comment>
<accession>A0ACC2LL01</accession>
<proteinExistence type="predicted"/>
<keyword evidence="2" id="KW-1185">Reference proteome</keyword>
<organism evidence="1 2">
    <name type="scientific">Persea americana</name>
    <name type="common">Avocado</name>
    <dbReference type="NCBI Taxonomy" id="3435"/>
    <lineage>
        <taxon>Eukaryota</taxon>
        <taxon>Viridiplantae</taxon>
        <taxon>Streptophyta</taxon>
        <taxon>Embryophyta</taxon>
        <taxon>Tracheophyta</taxon>
        <taxon>Spermatophyta</taxon>
        <taxon>Magnoliopsida</taxon>
        <taxon>Magnoliidae</taxon>
        <taxon>Laurales</taxon>
        <taxon>Lauraceae</taxon>
        <taxon>Persea</taxon>
    </lineage>
</organism>